<dbReference type="STRING" id="585501.HMPREF6123_1463"/>
<dbReference type="PANTHER" id="PTHR42957">
    <property type="entry name" value="HELICASE MJ1565-RELATED"/>
    <property type="match status" value="1"/>
</dbReference>
<dbReference type="AlphaFoldDB" id="C2KY94"/>
<keyword evidence="3" id="KW-1185">Reference proteome</keyword>
<dbReference type="PANTHER" id="PTHR42957:SF1">
    <property type="entry name" value="HELICASE MJ1565-RELATED"/>
    <property type="match status" value="1"/>
</dbReference>
<evidence type="ECO:0000313" key="2">
    <source>
        <dbReference type="EMBL" id="EEJ51264.1"/>
    </source>
</evidence>
<proteinExistence type="predicted"/>
<reference evidence="2 3" key="1">
    <citation type="submission" date="2009-04" db="EMBL/GenBank/DDBJ databases">
        <authorList>
            <person name="Qin X."/>
            <person name="Bachman B."/>
            <person name="Battles P."/>
            <person name="Bell A."/>
            <person name="Bess C."/>
            <person name="Bickham C."/>
            <person name="Chaboub L."/>
            <person name="Chen D."/>
            <person name="Coyle M."/>
            <person name="Deiros D.R."/>
            <person name="Dinh H."/>
            <person name="Forbes L."/>
            <person name="Fowler G."/>
            <person name="Francisco L."/>
            <person name="Fu Q."/>
            <person name="Gubbala S."/>
            <person name="Hale W."/>
            <person name="Han Y."/>
            <person name="Hemphill L."/>
            <person name="Highlander S.K."/>
            <person name="Hirani K."/>
            <person name="Hogues M."/>
            <person name="Jackson L."/>
            <person name="Jakkamsetti A."/>
            <person name="Javaid M."/>
            <person name="Jiang H."/>
            <person name="Korchina V."/>
            <person name="Kovar C."/>
            <person name="Lara F."/>
            <person name="Lee S."/>
            <person name="Mata R."/>
            <person name="Mathew T."/>
            <person name="Moen C."/>
            <person name="Morales K."/>
            <person name="Munidasa M."/>
            <person name="Nazareth L."/>
            <person name="Ngo R."/>
            <person name="Nguyen L."/>
            <person name="Okwuonu G."/>
            <person name="Ongeri F."/>
            <person name="Patil S."/>
            <person name="Petrosino J."/>
            <person name="Pham C."/>
            <person name="Pham P."/>
            <person name="Pu L.-L."/>
            <person name="Puazo M."/>
            <person name="Raj R."/>
            <person name="Reid J."/>
            <person name="Rouhana J."/>
            <person name="Saada N."/>
            <person name="Shang Y."/>
            <person name="Simmons D."/>
            <person name="Thornton R."/>
            <person name="Warren J."/>
            <person name="Weissenberger G."/>
            <person name="Zhang J."/>
            <person name="Zhang L."/>
            <person name="Zhou C."/>
            <person name="Zhu D."/>
            <person name="Muzny D."/>
            <person name="Worley K."/>
            <person name="Gibbs R."/>
        </authorList>
    </citation>
    <scope>NUCLEOTIDE SEQUENCE [LARGE SCALE GENOMIC DNA]</scope>
    <source>
        <strain evidence="2 3">F0268</strain>
    </source>
</reference>
<gene>
    <name evidence="2" type="ORF">HMPREF6123_1463</name>
</gene>
<evidence type="ECO:0000313" key="3">
    <source>
        <dbReference type="Proteomes" id="UP000004121"/>
    </source>
</evidence>
<comment type="caution">
    <text evidence="2">The sequence shown here is derived from an EMBL/GenBank/DDBJ whole genome shotgun (WGS) entry which is preliminary data.</text>
</comment>
<sequence>MSENDLNKHTFVCGITGSGKTNTVKKILEASDKSFLVIEPAKKEYRNIKKDGLQVYTLGRPEINCLRINPFYILPGVSPQQHIDLLKDLFSASFALYGPMPYILEKCLHNIYMKKGWNLTLGFHPQLVSGLSTDQIFNADNFSKAYANNSHKFVFPTMQDLKDEVDYYIENELTYEGEVKGNIRGAIKSRIDSLCVGSKGYMFNTSENINLKNLLNVPSVIELEGLSDDADKAFSLGLLIININEYRQVDKETERGNGLRHLLVIEEAHRLLKNVSTENSSEDLGNPKGKAVEHFINMLAEMRSYGQGVIVAEQIPCKLAPDVIKNSSNKIIHRIVAKDDQEIIANTIGVKAEDAMDLGNNKTGYALCHKEGMTQPVNVKIDSVSSNNIEDVKLFNNELKRKMDDINISIIKTGLYEKVSIYAVKTLLSLMYETDSDTVFRGISIAVDKIRQELKMKAIILVPGNESDPDICIKMCLYDKVMSLMTVGVFSTKNIVPESLANALKNNILVSDDNKLNTLKEELKRFYKKETKSKAVEVVGALLSNEYVNGVEITKAIQDYLLLPNVKFNSDVKEWYRKERA</sequence>
<organism evidence="2 3">
    <name type="scientific">Oribacterium sinus F0268</name>
    <dbReference type="NCBI Taxonomy" id="585501"/>
    <lineage>
        <taxon>Bacteria</taxon>
        <taxon>Bacillati</taxon>
        <taxon>Bacillota</taxon>
        <taxon>Clostridia</taxon>
        <taxon>Lachnospirales</taxon>
        <taxon>Lachnospiraceae</taxon>
        <taxon>Oribacterium</taxon>
    </lineage>
</organism>
<dbReference type="InParanoid" id="C2KY94"/>
<evidence type="ECO:0000259" key="1">
    <source>
        <dbReference type="Pfam" id="PF01935"/>
    </source>
</evidence>
<feature type="domain" description="Helicase HerA central" evidence="1">
    <location>
        <begin position="4"/>
        <end position="72"/>
    </location>
</feature>
<dbReference type="Gene3D" id="3.40.50.300">
    <property type="entry name" value="P-loop containing nucleotide triphosphate hydrolases"/>
    <property type="match status" value="2"/>
</dbReference>
<protein>
    <recommendedName>
        <fullName evidence="1">Helicase HerA central domain-containing protein</fullName>
    </recommendedName>
</protein>
<name>C2KY94_9FIRM</name>
<dbReference type="InterPro" id="IPR027417">
    <property type="entry name" value="P-loop_NTPase"/>
</dbReference>
<dbReference type="Proteomes" id="UP000004121">
    <property type="component" value="Unassembled WGS sequence"/>
</dbReference>
<dbReference type="InterPro" id="IPR008571">
    <property type="entry name" value="HerA-like"/>
</dbReference>
<dbReference type="HOGENOM" id="CLU_469157_0_0_9"/>
<accession>C2KY94</accession>
<dbReference type="Pfam" id="PF01935">
    <property type="entry name" value="DUF87"/>
    <property type="match status" value="1"/>
</dbReference>
<dbReference type="SUPFAM" id="SSF52540">
    <property type="entry name" value="P-loop containing nucleoside triphosphate hydrolases"/>
    <property type="match status" value="1"/>
</dbReference>
<dbReference type="eggNOG" id="COG0433">
    <property type="taxonomic scope" value="Bacteria"/>
</dbReference>
<dbReference type="InterPro" id="IPR002789">
    <property type="entry name" value="HerA_central"/>
</dbReference>
<dbReference type="EMBL" id="ACKX01000150">
    <property type="protein sequence ID" value="EEJ51264.1"/>
    <property type="molecule type" value="Genomic_DNA"/>
</dbReference>